<dbReference type="EMBL" id="CP045851">
    <property type="protein sequence ID" value="QGG95398.1"/>
    <property type="molecule type" value="Genomic_DNA"/>
</dbReference>
<dbReference type="Pfam" id="PF00990">
    <property type="entry name" value="GGDEF"/>
    <property type="match status" value="1"/>
</dbReference>
<dbReference type="RefSeq" id="WP_153759505.1">
    <property type="nucleotide sequence ID" value="NZ_CP045851.1"/>
</dbReference>
<proteinExistence type="predicted"/>
<dbReference type="InterPro" id="IPR000014">
    <property type="entry name" value="PAS"/>
</dbReference>
<feature type="domain" description="PAS" evidence="1">
    <location>
        <begin position="1"/>
        <end position="64"/>
    </location>
</feature>
<dbReference type="CDD" id="cd01949">
    <property type="entry name" value="GGDEF"/>
    <property type="match status" value="1"/>
</dbReference>
<dbReference type="InterPro" id="IPR043128">
    <property type="entry name" value="Rev_trsase/Diguanyl_cyclase"/>
</dbReference>
<dbReference type="Proteomes" id="UP000334019">
    <property type="component" value="Chromosome"/>
</dbReference>
<dbReference type="InterPro" id="IPR052163">
    <property type="entry name" value="DGC-Regulatory_Protein"/>
</dbReference>
<name>A0A5Q2REW6_9ACTN</name>
<protein>
    <submittedName>
        <fullName evidence="3">Diguanylate cyclase</fullName>
    </submittedName>
</protein>
<evidence type="ECO:0000313" key="3">
    <source>
        <dbReference type="EMBL" id="QGG95398.1"/>
    </source>
</evidence>
<gene>
    <name evidence="3" type="ORF">GH723_09985</name>
</gene>
<organism evidence="3 4">
    <name type="scientific">Actinomarinicola tropica</name>
    <dbReference type="NCBI Taxonomy" id="2789776"/>
    <lineage>
        <taxon>Bacteria</taxon>
        <taxon>Bacillati</taxon>
        <taxon>Actinomycetota</taxon>
        <taxon>Acidimicrobiia</taxon>
        <taxon>Acidimicrobiales</taxon>
        <taxon>Iamiaceae</taxon>
        <taxon>Actinomarinicola</taxon>
    </lineage>
</organism>
<keyword evidence="4" id="KW-1185">Reference proteome</keyword>
<dbReference type="PANTHER" id="PTHR46663">
    <property type="entry name" value="DIGUANYLATE CYCLASE DGCT-RELATED"/>
    <property type="match status" value="1"/>
</dbReference>
<dbReference type="SUPFAM" id="SSF55785">
    <property type="entry name" value="PYP-like sensor domain (PAS domain)"/>
    <property type="match status" value="1"/>
</dbReference>
<dbReference type="PROSITE" id="PS50112">
    <property type="entry name" value="PAS"/>
    <property type="match status" value="1"/>
</dbReference>
<evidence type="ECO:0000259" key="2">
    <source>
        <dbReference type="PROSITE" id="PS50887"/>
    </source>
</evidence>
<dbReference type="SUPFAM" id="SSF55073">
    <property type="entry name" value="Nucleotide cyclase"/>
    <property type="match status" value="1"/>
</dbReference>
<dbReference type="InterPro" id="IPR000160">
    <property type="entry name" value="GGDEF_dom"/>
</dbReference>
<feature type="domain" description="GGDEF" evidence="2">
    <location>
        <begin position="295"/>
        <end position="427"/>
    </location>
</feature>
<sequence length="430" mass="45717">MFETLSIPVMLVGPDGTIRWAGGSSDAEFGADRLGVTGRNVVEFIPPDQVEAAVQSIADLNRADEIGIGVPVPYAIYRFDGSLTWQAIGAVPMLDDPDVEGFTFYFLPWDTHHHLDEFMAALLADEPLPTVLEHLARSISTGLEAVGAAVHHGLDTEQPRCSAAGVPQALLDVDDPPWLDVAQDGEPRYLGLDAFPDAAAAAGRAEGIAGVWVIPVGGDSVARRAVVSVWRPVDAEPVTAHDFVVTRSLRYVELALVRHAEHQQLARMASHDELTGAVTRRVFSRRLAEAVEGPAPAVVLFCDLDGFKRVNDTYGHAVGDDVLVEVARRFHAALRPGDMLARMGGDEFTVLLRGDEASARAVAERILQALDAPVEVPGASVELSVSIGGSISSPGTRTGADALIRAADAASYEAKRRGGNRLHLDGVDGG</sequence>
<dbReference type="AlphaFoldDB" id="A0A5Q2REW6"/>
<dbReference type="NCBIfam" id="TIGR00254">
    <property type="entry name" value="GGDEF"/>
    <property type="match status" value="1"/>
</dbReference>
<evidence type="ECO:0000259" key="1">
    <source>
        <dbReference type="PROSITE" id="PS50112"/>
    </source>
</evidence>
<dbReference type="PANTHER" id="PTHR46663:SF2">
    <property type="entry name" value="GGDEF DOMAIN-CONTAINING PROTEIN"/>
    <property type="match status" value="1"/>
</dbReference>
<evidence type="ECO:0000313" key="4">
    <source>
        <dbReference type="Proteomes" id="UP000334019"/>
    </source>
</evidence>
<dbReference type="InterPro" id="IPR029787">
    <property type="entry name" value="Nucleotide_cyclase"/>
</dbReference>
<dbReference type="InterPro" id="IPR035965">
    <property type="entry name" value="PAS-like_dom_sf"/>
</dbReference>
<accession>A0A5Q2REW6</accession>
<dbReference type="Gene3D" id="3.30.70.270">
    <property type="match status" value="1"/>
</dbReference>
<dbReference type="KEGG" id="atq:GH723_09985"/>
<reference evidence="3 4" key="1">
    <citation type="submission" date="2019-11" db="EMBL/GenBank/DDBJ databases">
        <authorList>
            <person name="He Y."/>
        </authorList>
    </citation>
    <scope>NUCLEOTIDE SEQUENCE [LARGE SCALE GENOMIC DNA]</scope>
    <source>
        <strain evidence="3 4">SCSIO 58843</strain>
    </source>
</reference>
<dbReference type="PROSITE" id="PS50887">
    <property type="entry name" value="GGDEF"/>
    <property type="match status" value="1"/>
</dbReference>
<dbReference type="SMART" id="SM00267">
    <property type="entry name" value="GGDEF"/>
    <property type="match status" value="1"/>
</dbReference>